<gene>
    <name evidence="2" type="primary">LOC115738732</name>
</gene>
<dbReference type="PANTHER" id="PTHR33710">
    <property type="entry name" value="BNAC02G09200D PROTEIN"/>
    <property type="match status" value="1"/>
</dbReference>
<name>A0A8B8NYF6_9MYRT</name>
<organism evidence="1 2">
    <name type="scientific">Rhodamnia argentea</name>
    <dbReference type="NCBI Taxonomy" id="178133"/>
    <lineage>
        <taxon>Eukaryota</taxon>
        <taxon>Viridiplantae</taxon>
        <taxon>Streptophyta</taxon>
        <taxon>Embryophyta</taxon>
        <taxon>Tracheophyta</taxon>
        <taxon>Spermatophyta</taxon>
        <taxon>Magnoliopsida</taxon>
        <taxon>eudicotyledons</taxon>
        <taxon>Gunneridae</taxon>
        <taxon>Pentapetalae</taxon>
        <taxon>rosids</taxon>
        <taxon>malvids</taxon>
        <taxon>Myrtales</taxon>
        <taxon>Myrtaceae</taxon>
        <taxon>Myrtoideae</taxon>
        <taxon>Myrteae</taxon>
        <taxon>Australasian group</taxon>
        <taxon>Rhodamnia</taxon>
    </lineage>
</organism>
<dbReference type="InterPro" id="IPR036691">
    <property type="entry name" value="Endo/exonu/phosph_ase_sf"/>
</dbReference>
<dbReference type="Gene3D" id="3.60.10.10">
    <property type="entry name" value="Endonuclease/exonuclease/phosphatase"/>
    <property type="match status" value="1"/>
</dbReference>
<protein>
    <submittedName>
        <fullName evidence="2">Uncharacterized protein LOC115738732</fullName>
    </submittedName>
</protein>
<reference evidence="2" key="2">
    <citation type="submission" date="2025-08" db="UniProtKB">
        <authorList>
            <consortium name="RefSeq"/>
        </authorList>
    </citation>
    <scope>IDENTIFICATION</scope>
    <source>
        <tissue evidence="2">Leaf</tissue>
    </source>
</reference>
<dbReference type="KEGG" id="rarg:115738732"/>
<evidence type="ECO:0000313" key="2">
    <source>
        <dbReference type="RefSeq" id="XP_030527304.2"/>
    </source>
</evidence>
<proteinExistence type="predicted"/>
<keyword evidence="1" id="KW-1185">Reference proteome</keyword>
<evidence type="ECO:0000313" key="1">
    <source>
        <dbReference type="Proteomes" id="UP000827889"/>
    </source>
</evidence>
<sequence>MVAGDFNGIREPSDRMGGSSAWIPSFDEFGDCLMQAALDDPRYIGHRFTWATSSGESRKQRKIDRVLINDHWNHMFSFSEATFLAPGISDHSPMVVGIMPPPASKKLFKYFNFWSSHPSFLDIVAQVWATPIRGTPMFVVCSKLKLLKGRLKQLNRSSFSDIFERTEHARLHLASIQQDLQLDFNNHTLLHWEVECLRNYSSLRIQEEAFFKQKSRIRWLKEGDMNTKFFHHSVNKQYLRNHILSVSTSAGQILIEPARVSSHITWHFEELLNGRPALFQPNVHYIRDFIGRTLQEDQIESISRIVTEDEIQATLFSLAKDSLAVVMLPLHLSSTGLIVVHHLLTSCNPVTLTSTATVPAVSLPPEVYWLASLDLTLFLVPAGSMTAA</sequence>
<accession>A0A8B8NYF6</accession>
<dbReference type="SUPFAM" id="SSF56219">
    <property type="entry name" value="DNase I-like"/>
    <property type="match status" value="1"/>
</dbReference>
<dbReference type="GeneID" id="115738732"/>
<dbReference type="RefSeq" id="XP_030527304.2">
    <property type="nucleotide sequence ID" value="XM_030671444.2"/>
</dbReference>
<reference evidence="1" key="1">
    <citation type="submission" date="2025-05" db="UniProtKB">
        <authorList>
            <consortium name="RefSeq"/>
        </authorList>
    </citation>
    <scope>NUCLEOTIDE SEQUENCE [LARGE SCALE GENOMIC DNA]</scope>
</reference>
<dbReference type="PANTHER" id="PTHR33710:SF71">
    <property type="entry name" value="ENDONUCLEASE_EXONUCLEASE_PHOSPHATASE DOMAIN-CONTAINING PROTEIN"/>
    <property type="match status" value="1"/>
</dbReference>
<dbReference type="AlphaFoldDB" id="A0A8B8NYF6"/>
<dbReference type="Proteomes" id="UP000827889">
    <property type="component" value="Chromosome 2"/>
</dbReference>